<protein>
    <recommendedName>
        <fullName evidence="2">Nephrocystin 3-like N-terminal domain-containing protein</fullName>
    </recommendedName>
</protein>
<gene>
    <name evidence="3" type="ORF">PPNO1_LOCUS4120</name>
</gene>
<feature type="domain" description="Nephrocystin 3-like N-terminal" evidence="2">
    <location>
        <begin position="32"/>
        <end position="208"/>
    </location>
</feature>
<dbReference type="OrthoDB" id="7464126at2759"/>
<keyword evidence="4" id="KW-1185">Reference proteome</keyword>
<dbReference type="SUPFAM" id="SSF48403">
    <property type="entry name" value="Ankyrin repeat"/>
    <property type="match status" value="1"/>
</dbReference>
<comment type="caution">
    <text evidence="3">The sequence shown here is derived from an EMBL/GenBank/DDBJ whole genome shotgun (WGS) entry which is preliminary data.</text>
</comment>
<reference evidence="3" key="1">
    <citation type="submission" date="2022-11" db="EMBL/GenBank/DDBJ databases">
        <authorList>
            <person name="Scott C."/>
            <person name="Bruce N."/>
        </authorList>
    </citation>
    <scope>NUCLEOTIDE SEQUENCE</scope>
</reference>
<dbReference type="PANTHER" id="PTHR10039">
    <property type="entry name" value="AMELOGENIN"/>
    <property type="match status" value="1"/>
</dbReference>
<dbReference type="InterPro" id="IPR027417">
    <property type="entry name" value="P-loop_NTPase"/>
</dbReference>
<accession>A0A9P1H0M1</accession>
<proteinExistence type="predicted"/>
<name>A0A9P1H0M1_9PEZI</name>
<evidence type="ECO:0000259" key="2">
    <source>
        <dbReference type="Pfam" id="PF24883"/>
    </source>
</evidence>
<dbReference type="Pfam" id="PF24883">
    <property type="entry name" value="NPHP3_N"/>
    <property type="match status" value="1"/>
</dbReference>
<evidence type="ECO:0000256" key="1">
    <source>
        <dbReference type="ARBA" id="ARBA00022737"/>
    </source>
</evidence>
<evidence type="ECO:0000313" key="4">
    <source>
        <dbReference type="Proteomes" id="UP000838763"/>
    </source>
</evidence>
<keyword evidence="1" id="KW-0677">Repeat</keyword>
<dbReference type="SMART" id="SM00248">
    <property type="entry name" value="ANK"/>
    <property type="match status" value="6"/>
</dbReference>
<dbReference type="InterPro" id="IPR002110">
    <property type="entry name" value="Ankyrin_rpt"/>
</dbReference>
<dbReference type="EMBL" id="CALLCH030000011">
    <property type="protein sequence ID" value="CAI4214392.1"/>
    <property type="molecule type" value="Genomic_DNA"/>
</dbReference>
<dbReference type="Proteomes" id="UP000838763">
    <property type="component" value="Unassembled WGS sequence"/>
</dbReference>
<dbReference type="AlphaFoldDB" id="A0A9P1H0M1"/>
<dbReference type="Gene3D" id="1.25.40.20">
    <property type="entry name" value="Ankyrin repeat-containing domain"/>
    <property type="match status" value="2"/>
</dbReference>
<dbReference type="InterPro" id="IPR036770">
    <property type="entry name" value="Ankyrin_rpt-contain_sf"/>
</dbReference>
<evidence type="ECO:0000313" key="3">
    <source>
        <dbReference type="EMBL" id="CAI4214392.1"/>
    </source>
</evidence>
<sequence>MPAADNRRLQALAAVAGDYEWHRAEISERTDGTCEWILENPEFSAWIAADGPSLLWLTGNLKSGKTVLADFLASELAARNPNSTVCSYFFPENDLFEDHPPPKHEASRALAALLHQVLNNQPALATHAPALQQQDARPDAEPRLPSVGSLWAAVCGIARALGGRKAQLIVLLDGLDMCQEPSRAELLAEPAAAPADLGRHLKILLTSRPNADIAEALGSPSTLVRLRSEDAPWIARKEVKRVRESAIEALKSKGDLDETKKSNCAGKWMNCSDEPEAARAQSERVFGKLHSGYRRWLEPLLENPKLRELVHVVATKGDLELSLNDINILLALDGRARLRTQTIEDIKAKLDPNIEATILRLTEESRLPNLGNIHLTMADKLTQLLLLKTPTLTKAVCPRLFDLAVKSWLSHAKFRGERPPKDGDPSLVERLRASMTDLCDPSGDSIELWWQGFVSTNHGFVRASRDRPGPWFEQTGGRAASELTFQLDARTVILDKTAWDDQDLLVYAAENTHTQVMSYLLRVHGHLPMDREQAFAAAFTDPSPPLLQGTDAIVPEHISPYTQFPAFVLMVSHANDNWDDLVEICGNINEPESGLSPLIMAVLLGDPAKVRGLLAKGARGHRVQREHEDPAALRHNIRVILRQVGQSSATATLVARKAFQNESMEPSAEMCAIILQSIEDSNLLQTPVALGQELCHIFAGSGPPSVLREALDAGAMGLSTYHDGKSLVHTAAEKAALDNVDVIVDYAGPSALLQPDAEGKTCLHYAVRAGQSATAWSLLSGRYPALLSIPERRLGGLTLLHDAAYGAVHSGSVDIIQIVLRDAKCAIDAQDSRGRTALHHVVAAVRDSGLEDESELTDGERAVRLLIVEGLEYLIADAQGESPLAFARNLRERAESCGQAQIMANYQQFLAKSAGLDVGLEDDI</sequence>
<dbReference type="Gene3D" id="3.40.50.300">
    <property type="entry name" value="P-loop containing nucleotide triphosphate hydrolases"/>
    <property type="match status" value="1"/>
</dbReference>
<dbReference type="InterPro" id="IPR056884">
    <property type="entry name" value="NPHP3-like_N"/>
</dbReference>
<organism evidence="3 4">
    <name type="scientific">Parascedosporium putredinis</name>
    <dbReference type="NCBI Taxonomy" id="1442378"/>
    <lineage>
        <taxon>Eukaryota</taxon>
        <taxon>Fungi</taxon>
        <taxon>Dikarya</taxon>
        <taxon>Ascomycota</taxon>
        <taxon>Pezizomycotina</taxon>
        <taxon>Sordariomycetes</taxon>
        <taxon>Hypocreomycetidae</taxon>
        <taxon>Microascales</taxon>
        <taxon>Microascaceae</taxon>
        <taxon>Parascedosporium</taxon>
    </lineage>
</organism>